<name>A0ABN4RH51_9BACL</name>
<accession>A0ABN4RH51</accession>
<organism evidence="2 3">
    <name type="scientific">Planococcus antarcticus DSM 14505</name>
    <dbReference type="NCBI Taxonomy" id="1185653"/>
    <lineage>
        <taxon>Bacteria</taxon>
        <taxon>Bacillati</taxon>
        <taxon>Bacillota</taxon>
        <taxon>Bacilli</taxon>
        <taxon>Bacillales</taxon>
        <taxon>Caryophanaceae</taxon>
        <taxon>Planococcus</taxon>
    </lineage>
</organism>
<evidence type="ECO:0000259" key="1">
    <source>
        <dbReference type="Pfam" id="PF06628"/>
    </source>
</evidence>
<protein>
    <recommendedName>
        <fullName evidence="1">Catalase immune-responsive domain-containing protein</fullName>
    </recommendedName>
</protein>
<dbReference type="Proteomes" id="UP000092661">
    <property type="component" value="Chromosome"/>
</dbReference>
<sequence>MGQIYQSFEDWERDELINNLGDALSICVSRIQEEVVHNFARPDEDYGRRIRENVAQKIKAMKENERLMYGVFGKRRSTKWGGGIGKKAR</sequence>
<dbReference type="InterPro" id="IPR020835">
    <property type="entry name" value="Catalase_sf"/>
</dbReference>
<proteinExistence type="predicted"/>
<feature type="domain" description="Catalase immune-responsive" evidence="1">
    <location>
        <begin position="2"/>
        <end position="54"/>
    </location>
</feature>
<keyword evidence="3" id="KW-1185">Reference proteome</keyword>
<dbReference type="Pfam" id="PF06628">
    <property type="entry name" value="Catalase-rel"/>
    <property type="match status" value="1"/>
</dbReference>
<dbReference type="InterPro" id="IPR010582">
    <property type="entry name" value="Catalase_immune_responsive"/>
</dbReference>
<dbReference type="Gene3D" id="2.40.180.10">
    <property type="entry name" value="Catalase core domain"/>
    <property type="match status" value="1"/>
</dbReference>
<evidence type="ECO:0000313" key="2">
    <source>
        <dbReference type="EMBL" id="ANU09744.1"/>
    </source>
</evidence>
<dbReference type="EMBL" id="CP016534">
    <property type="protein sequence ID" value="ANU09744.1"/>
    <property type="molecule type" value="Genomic_DNA"/>
</dbReference>
<gene>
    <name evidence="2" type="ORF">BBH88_05255</name>
</gene>
<dbReference type="SUPFAM" id="SSF56634">
    <property type="entry name" value="Heme-dependent catalase-like"/>
    <property type="match status" value="1"/>
</dbReference>
<reference evidence="2" key="1">
    <citation type="submission" date="2016-10" db="EMBL/GenBank/DDBJ databases">
        <authorList>
            <person name="See-Too W.S."/>
        </authorList>
    </citation>
    <scope>NUCLEOTIDE SEQUENCE</scope>
    <source>
        <strain evidence="2">DSM 14505</strain>
    </source>
</reference>
<evidence type="ECO:0000313" key="3">
    <source>
        <dbReference type="Proteomes" id="UP000092661"/>
    </source>
</evidence>